<evidence type="ECO:0000259" key="1">
    <source>
        <dbReference type="Pfam" id="PF01683"/>
    </source>
</evidence>
<dbReference type="WBParaSite" id="scf7180000421106.g6319">
    <property type="protein sequence ID" value="scf7180000421106.g6319"/>
    <property type="gene ID" value="scf7180000421106.g6319"/>
</dbReference>
<dbReference type="InterPro" id="IPR006149">
    <property type="entry name" value="EB_dom"/>
</dbReference>
<evidence type="ECO:0000313" key="2">
    <source>
        <dbReference type="Proteomes" id="UP000887560"/>
    </source>
</evidence>
<dbReference type="AlphaFoldDB" id="A0A915NUW2"/>
<evidence type="ECO:0000313" key="3">
    <source>
        <dbReference type="WBParaSite" id="scf7180000421106.g6319"/>
    </source>
</evidence>
<feature type="domain" description="EB" evidence="1">
    <location>
        <begin position="80"/>
        <end position="122"/>
    </location>
</feature>
<organism evidence="2 3">
    <name type="scientific">Meloidogyne floridensis</name>
    <dbReference type="NCBI Taxonomy" id="298350"/>
    <lineage>
        <taxon>Eukaryota</taxon>
        <taxon>Metazoa</taxon>
        <taxon>Ecdysozoa</taxon>
        <taxon>Nematoda</taxon>
        <taxon>Chromadorea</taxon>
        <taxon>Rhabditida</taxon>
        <taxon>Tylenchina</taxon>
        <taxon>Tylenchomorpha</taxon>
        <taxon>Tylenchoidea</taxon>
        <taxon>Meloidogynidae</taxon>
        <taxon>Meloidogyninae</taxon>
        <taxon>Meloidogyne</taxon>
    </lineage>
</organism>
<dbReference type="Pfam" id="PF01683">
    <property type="entry name" value="EB"/>
    <property type="match status" value="1"/>
</dbReference>
<protein>
    <submittedName>
        <fullName evidence="3">EB domain-containing protein</fullName>
    </submittedName>
</protein>
<reference evidence="3" key="1">
    <citation type="submission" date="2022-11" db="UniProtKB">
        <authorList>
            <consortium name="WormBaseParasite"/>
        </authorList>
    </citation>
    <scope>IDENTIFICATION</scope>
</reference>
<accession>A0A915NUW2</accession>
<sequence length="239" mass="25058">MNFSSKLFSIIPLFVLTQICFAVKNLTLLRIEPSKRQTYGQAFGAVGPATCGPLPAGCAAMPVAALPPAPAVSAAPMPTGRLIPQALPGAPCEPGVECTGGSVCSQGICLCPPELVQEGTVCVSRTIYGVVPPPPVVAAAPPPPPPPIPVAFNFLENFKINLNCSKAISQYSPMPLPTAVVAPYPVAAAAIPTPCIPPYGRFRAACVRREQQIQNEGGILYNLDDDGSNSIERDVEWRK</sequence>
<proteinExistence type="predicted"/>
<name>A0A915NUW2_9BILA</name>
<keyword evidence="2" id="KW-1185">Reference proteome</keyword>
<dbReference type="Proteomes" id="UP000887560">
    <property type="component" value="Unplaced"/>
</dbReference>